<accession>A0A1M4Y744</accession>
<reference evidence="3" key="1">
    <citation type="submission" date="2016-11" db="EMBL/GenBank/DDBJ databases">
        <authorList>
            <person name="Varghese N."/>
            <person name="Submissions S."/>
        </authorList>
    </citation>
    <scope>NUCLEOTIDE SEQUENCE [LARGE SCALE GENOMIC DNA]</scope>
    <source>
        <strain evidence="3">DSM 19514</strain>
    </source>
</reference>
<evidence type="ECO:0000313" key="3">
    <source>
        <dbReference type="Proteomes" id="UP000184295"/>
    </source>
</evidence>
<organism evidence="2 3">
    <name type="scientific">Ferrithrix thermotolerans DSM 19514</name>
    <dbReference type="NCBI Taxonomy" id="1121881"/>
    <lineage>
        <taxon>Bacteria</taxon>
        <taxon>Bacillati</taxon>
        <taxon>Actinomycetota</taxon>
        <taxon>Acidimicrobiia</taxon>
        <taxon>Acidimicrobiales</taxon>
        <taxon>Acidimicrobiaceae</taxon>
        <taxon>Ferrithrix</taxon>
    </lineage>
</organism>
<gene>
    <name evidence="2" type="ORF">SAMN02745225_02261</name>
</gene>
<dbReference type="Gene3D" id="3.40.50.300">
    <property type="entry name" value="P-loop containing nucleotide triphosphate hydrolases"/>
    <property type="match status" value="1"/>
</dbReference>
<dbReference type="InterPro" id="IPR002611">
    <property type="entry name" value="IstB_ATP-bd"/>
</dbReference>
<proteinExistence type="predicted"/>
<evidence type="ECO:0000259" key="1">
    <source>
        <dbReference type="Pfam" id="PF01695"/>
    </source>
</evidence>
<dbReference type="STRING" id="1121881.SAMN02745225_02261"/>
<feature type="domain" description="IstB-like ATP-binding" evidence="1">
    <location>
        <begin position="5"/>
        <end position="64"/>
    </location>
</feature>
<dbReference type="EMBL" id="FQUL01000057">
    <property type="protein sequence ID" value="SHF01617.1"/>
    <property type="molecule type" value="Genomic_DNA"/>
</dbReference>
<dbReference type="Proteomes" id="UP000184295">
    <property type="component" value="Unassembled WGS sequence"/>
</dbReference>
<dbReference type="GO" id="GO:0005524">
    <property type="term" value="F:ATP binding"/>
    <property type="evidence" value="ECO:0007669"/>
    <property type="project" value="InterPro"/>
</dbReference>
<sequence>MSSSRELLEIIDARVDLRSTIFLSQFPVAKFHALMEDATADAIMDRIIHASRVIELTGESMRKLKAHDELNQDEEGG</sequence>
<name>A0A1M4Y744_9ACTN</name>
<dbReference type="AlphaFoldDB" id="A0A1M4Y744"/>
<evidence type="ECO:0000313" key="2">
    <source>
        <dbReference type="EMBL" id="SHF01617.1"/>
    </source>
</evidence>
<dbReference type="Pfam" id="PF01695">
    <property type="entry name" value="IstB_IS21"/>
    <property type="match status" value="1"/>
</dbReference>
<protein>
    <submittedName>
        <fullName evidence="2">IstB-like ATP binding protein</fullName>
    </submittedName>
</protein>
<keyword evidence="3" id="KW-1185">Reference proteome</keyword>
<dbReference type="InterPro" id="IPR027417">
    <property type="entry name" value="P-loop_NTPase"/>
</dbReference>